<dbReference type="SUPFAM" id="SSF47413">
    <property type="entry name" value="lambda repressor-like DNA-binding domains"/>
    <property type="match status" value="1"/>
</dbReference>
<dbReference type="InterPro" id="IPR010982">
    <property type="entry name" value="Lambda_DNA-bd_dom_sf"/>
</dbReference>
<dbReference type="InterPro" id="IPR028082">
    <property type="entry name" value="Peripla_BP_I"/>
</dbReference>
<dbReference type="InterPro" id="IPR000843">
    <property type="entry name" value="HTH_LacI"/>
</dbReference>
<comment type="caution">
    <text evidence="5">The sequence shown here is derived from an EMBL/GenBank/DDBJ whole genome shotgun (WGS) entry which is preliminary data.</text>
</comment>
<accession>A0A841L0B0</accession>
<dbReference type="GO" id="GO:0003700">
    <property type="term" value="F:DNA-binding transcription factor activity"/>
    <property type="evidence" value="ECO:0007669"/>
    <property type="project" value="TreeGrafter"/>
</dbReference>
<evidence type="ECO:0000256" key="3">
    <source>
        <dbReference type="ARBA" id="ARBA00023163"/>
    </source>
</evidence>
<dbReference type="Proteomes" id="UP000579281">
    <property type="component" value="Unassembled WGS sequence"/>
</dbReference>
<evidence type="ECO:0000259" key="4">
    <source>
        <dbReference type="PROSITE" id="PS50932"/>
    </source>
</evidence>
<feature type="domain" description="HTH lacI-type" evidence="4">
    <location>
        <begin position="4"/>
        <end position="58"/>
    </location>
</feature>
<dbReference type="CDD" id="cd06267">
    <property type="entry name" value="PBP1_LacI_sugar_binding-like"/>
    <property type="match status" value="1"/>
</dbReference>
<dbReference type="RefSeq" id="WP_184310375.1">
    <property type="nucleotide sequence ID" value="NZ_JACHEN010000010.1"/>
</dbReference>
<dbReference type="InterPro" id="IPR046335">
    <property type="entry name" value="LacI/GalR-like_sensor"/>
</dbReference>
<dbReference type="Gene3D" id="1.10.260.40">
    <property type="entry name" value="lambda repressor-like DNA-binding domains"/>
    <property type="match status" value="1"/>
</dbReference>
<dbReference type="CDD" id="cd01392">
    <property type="entry name" value="HTH_LacI"/>
    <property type="match status" value="1"/>
</dbReference>
<sequence>MANANIKDIAEIAGVAISTVSRVLNNHPDVKDETRKRVLEIIEEHNYIPNNSARNLKKTNSNDIGVLVKGIYNPFFAKIIQSIEEEIDAHGYTMILHYNDDNANDVEAAIELILEKKLIGLICLGGNFSNLNLEQFSELEIPIILASTDMEEQQKLDFFSSVTIENEKAAYDAVAYLCNLGHRRIGIITTGEEDQCIGNLRMKGYKRALKQYGIPYDDRLFEIGEYTFESGFHAMNKLLDKGQDFSAVFITSDIMAIGASKAILSRGMRIPEDISVVGFDGIDFARFFHPSITTVNQPGEYMGKKSAEILFDMIKKKKGHQHIILRTELLEGESCKKL</sequence>
<keyword evidence="2" id="KW-0238">DNA-binding</keyword>
<dbReference type="PANTHER" id="PTHR30146:SF109">
    <property type="entry name" value="HTH-TYPE TRANSCRIPTIONAL REGULATOR GALS"/>
    <property type="match status" value="1"/>
</dbReference>
<keyword evidence="6" id="KW-1185">Reference proteome</keyword>
<dbReference type="GO" id="GO:0000976">
    <property type="term" value="F:transcription cis-regulatory region binding"/>
    <property type="evidence" value="ECO:0007669"/>
    <property type="project" value="TreeGrafter"/>
</dbReference>
<evidence type="ECO:0000256" key="1">
    <source>
        <dbReference type="ARBA" id="ARBA00023015"/>
    </source>
</evidence>
<dbReference type="Gene3D" id="3.40.50.2300">
    <property type="match status" value="2"/>
</dbReference>
<gene>
    <name evidence="5" type="ORF">HNQ80_001916</name>
</gene>
<reference evidence="5 6" key="1">
    <citation type="submission" date="2020-08" db="EMBL/GenBank/DDBJ databases">
        <title>Genomic Encyclopedia of Type Strains, Phase IV (KMG-IV): sequencing the most valuable type-strain genomes for metagenomic binning, comparative biology and taxonomic classification.</title>
        <authorList>
            <person name="Goeker M."/>
        </authorList>
    </citation>
    <scope>NUCLEOTIDE SEQUENCE [LARGE SCALE GENOMIC DNA]</scope>
    <source>
        <strain evidence="5 6">DSM 103526</strain>
    </source>
</reference>
<organism evidence="5 6">
    <name type="scientific">Anaerosolibacter carboniphilus</name>
    <dbReference type="NCBI Taxonomy" id="1417629"/>
    <lineage>
        <taxon>Bacteria</taxon>
        <taxon>Bacillati</taxon>
        <taxon>Bacillota</taxon>
        <taxon>Clostridia</taxon>
        <taxon>Peptostreptococcales</taxon>
        <taxon>Thermotaleaceae</taxon>
        <taxon>Anaerosolibacter</taxon>
    </lineage>
</organism>
<dbReference type="SMART" id="SM00354">
    <property type="entry name" value="HTH_LACI"/>
    <property type="match status" value="1"/>
</dbReference>
<proteinExistence type="predicted"/>
<protein>
    <submittedName>
        <fullName evidence="5">LacI family transcriptional regulator</fullName>
    </submittedName>
</protein>
<dbReference type="PRINTS" id="PR00036">
    <property type="entry name" value="HTHLACI"/>
</dbReference>
<dbReference type="AlphaFoldDB" id="A0A841L0B0"/>
<evidence type="ECO:0000256" key="2">
    <source>
        <dbReference type="ARBA" id="ARBA00023125"/>
    </source>
</evidence>
<dbReference type="SUPFAM" id="SSF53822">
    <property type="entry name" value="Periplasmic binding protein-like I"/>
    <property type="match status" value="1"/>
</dbReference>
<dbReference type="Pfam" id="PF13377">
    <property type="entry name" value="Peripla_BP_3"/>
    <property type="match status" value="1"/>
</dbReference>
<evidence type="ECO:0000313" key="6">
    <source>
        <dbReference type="Proteomes" id="UP000579281"/>
    </source>
</evidence>
<dbReference type="PROSITE" id="PS50932">
    <property type="entry name" value="HTH_LACI_2"/>
    <property type="match status" value="1"/>
</dbReference>
<keyword evidence="1" id="KW-0805">Transcription regulation</keyword>
<name>A0A841L0B0_9FIRM</name>
<dbReference type="EMBL" id="JACHEN010000010">
    <property type="protein sequence ID" value="MBB6215825.1"/>
    <property type="molecule type" value="Genomic_DNA"/>
</dbReference>
<dbReference type="Pfam" id="PF00356">
    <property type="entry name" value="LacI"/>
    <property type="match status" value="1"/>
</dbReference>
<evidence type="ECO:0000313" key="5">
    <source>
        <dbReference type="EMBL" id="MBB6215825.1"/>
    </source>
</evidence>
<keyword evidence="3" id="KW-0804">Transcription</keyword>
<dbReference type="PANTHER" id="PTHR30146">
    <property type="entry name" value="LACI-RELATED TRANSCRIPTIONAL REPRESSOR"/>
    <property type="match status" value="1"/>
</dbReference>